<dbReference type="FunFam" id="3.30.1330.40:FF:000001">
    <property type="entry name" value="L-PSP family endoribonuclease"/>
    <property type="match status" value="1"/>
</dbReference>
<gene>
    <name evidence="2" type="ORF">A1O3_04400</name>
</gene>
<dbReference type="InterPro" id="IPR035959">
    <property type="entry name" value="RutC-like_sf"/>
</dbReference>
<dbReference type="GeneID" id="19168519"/>
<name>W9YCR3_9EURO</name>
<dbReference type="RefSeq" id="XP_007732719.1">
    <property type="nucleotide sequence ID" value="XM_007734529.1"/>
</dbReference>
<dbReference type="InterPro" id="IPR006175">
    <property type="entry name" value="YjgF/YER057c/UK114"/>
</dbReference>
<dbReference type="InterPro" id="IPR006056">
    <property type="entry name" value="RidA"/>
</dbReference>
<dbReference type="EMBL" id="AMGY01000003">
    <property type="protein sequence ID" value="EXJ87440.1"/>
    <property type="molecule type" value="Genomic_DNA"/>
</dbReference>
<dbReference type="SUPFAM" id="SSF55298">
    <property type="entry name" value="YjgF-like"/>
    <property type="match status" value="1"/>
</dbReference>
<evidence type="ECO:0000313" key="2">
    <source>
        <dbReference type="EMBL" id="EXJ87440.1"/>
    </source>
</evidence>
<dbReference type="AlphaFoldDB" id="W9YCR3"/>
<organism evidence="2 3">
    <name type="scientific">Capronia epimyces CBS 606.96</name>
    <dbReference type="NCBI Taxonomy" id="1182542"/>
    <lineage>
        <taxon>Eukaryota</taxon>
        <taxon>Fungi</taxon>
        <taxon>Dikarya</taxon>
        <taxon>Ascomycota</taxon>
        <taxon>Pezizomycotina</taxon>
        <taxon>Eurotiomycetes</taxon>
        <taxon>Chaetothyriomycetidae</taxon>
        <taxon>Chaetothyriales</taxon>
        <taxon>Herpotrichiellaceae</taxon>
        <taxon>Capronia</taxon>
    </lineage>
</organism>
<dbReference type="OrthoDB" id="309640at2759"/>
<evidence type="ECO:0000313" key="3">
    <source>
        <dbReference type="Proteomes" id="UP000019478"/>
    </source>
</evidence>
<dbReference type="GO" id="GO:0005829">
    <property type="term" value="C:cytosol"/>
    <property type="evidence" value="ECO:0007669"/>
    <property type="project" value="TreeGrafter"/>
</dbReference>
<sequence>MSSTATANVRLDNAVVTGNAPAPLPVFSQAIKSKNLIHVSGNVGMDPSTQELVPGGVKAQTAQILKNLQAVLEAAGSGIGKVVKVNVYITDMRNFAEMNEAYLGFFQDPQPVSLP</sequence>
<dbReference type="STRING" id="1182542.W9YCR3"/>
<dbReference type="Proteomes" id="UP000019478">
    <property type="component" value="Unassembled WGS sequence"/>
</dbReference>
<evidence type="ECO:0000256" key="1">
    <source>
        <dbReference type="ARBA" id="ARBA00010552"/>
    </source>
</evidence>
<dbReference type="Pfam" id="PF01042">
    <property type="entry name" value="Ribonuc_L-PSP"/>
    <property type="match status" value="1"/>
</dbReference>
<dbReference type="GO" id="GO:0005739">
    <property type="term" value="C:mitochondrion"/>
    <property type="evidence" value="ECO:0007669"/>
    <property type="project" value="TreeGrafter"/>
</dbReference>
<dbReference type="NCBIfam" id="TIGR00004">
    <property type="entry name" value="Rid family detoxifying hydrolase"/>
    <property type="match status" value="1"/>
</dbReference>
<dbReference type="PANTHER" id="PTHR11803">
    <property type="entry name" value="2-IMINOBUTANOATE/2-IMINOPROPANOATE DEAMINASE RIDA"/>
    <property type="match status" value="1"/>
</dbReference>
<comment type="similarity">
    <text evidence="1">Belongs to the RutC family.</text>
</comment>
<dbReference type="Gene3D" id="3.30.1330.40">
    <property type="entry name" value="RutC-like"/>
    <property type="match status" value="1"/>
</dbReference>
<dbReference type="CDD" id="cd00448">
    <property type="entry name" value="YjgF_YER057c_UK114_family"/>
    <property type="match status" value="1"/>
</dbReference>
<comment type="caution">
    <text evidence="2">The sequence shown here is derived from an EMBL/GenBank/DDBJ whole genome shotgun (WGS) entry which is preliminary data.</text>
</comment>
<protein>
    <submittedName>
        <fullName evidence="2">Endoribonuclease L-PSP</fullName>
    </submittedName>
</protein>
<dbReference type="PANTHER" id="PTHR11803:SF42">
    <property type="entry name" value="MMF1"/>
    <property type="match status" value="1"/>
</dbReference>
<proteinExistence type="inferred from homology"/>
<accession>W9YCR3</accession>
<dbReference type="GO" id="GO:0019239">
    <property type="term" value="F:deaminase activity"/>
    <property type="evidence" value="ECO:0007669"/>
    <property type="project" value="TreeGrafter"/>
</dbReference>
<dbReference type="HOGENOM" id="CLU_100715_7_2_1"/>
<keyword evidence="3" id="KW-1185">Reference proteome</keyword>
<reference evidence="2 3" key="1">
    <citation type="submission" date="2013-03" db="EMBL/GenBank/DDBJ databases">
        <title>The Genome Sequence of Capronia epimyces CBS 606.96.</title>
        <authorList>
            <consortium name="The Broad Institute Genomics Platform"/>
            <person name="Cuomo C."/>
            <person name="de Hoog S."/>
            <person name="Gorbushina A."/>
            <person name="Walker B."/>
            <person name="Young S.K."/>
            <person name="Zeng Q."/>
            <person name="Gargeya S."/>
            <person name="Fitzgerald M."/>
            <person name="Haas B."/>
            <person name="Abouelleil A."/>
            <person name="Allen A.W."/>
            <person name="Alvarado L."/>
            <person name="Arachchi H.M."/>
            <person name="Berlin A.M."/>
            <person name="Chapman S.B."/>
            <person name="Gainer-Dewar J."/>
            <person name="Goldberg J."/>
            <person name="Griggs A."/>
            <person name="Gujja S."/>
            <person name="Hansen M."/>
            <person name="Howarth C."/>
            <person name="Imamovic A."/>
            <person name="Ireland A."/>
            <person name="Larimer J."/>
            <person name="McCowan C."/>
            <person name="Murphy C."/>
            <person name="Pearson M."/>
            <person name="Poon T.W."/>
            <person name="Priest M."/>
            <person name="Roberts A."/>
            <person name="Saif S."/>
            <person name="Shea T."/>
            <person name="Sisk P."/>
            <person name="Sykes S."/>
            <person name="Wortman J."/>
            <person name="Nusbaum C."/>
            <person name="Birren B."/>
        </authorList>
    </citation>
    <scope>NUCLEOTIDE SEQUENCE [LARGE SCALE GENOMIC DNA]</scope>
    <source>
        <strain evidence="2 3">CBS 606.96</strain>
    </source>
</reference>
<dbReference type="eggNOG" id="KOG2317">
    <property type="taxonomic scope" value="Eukaryota"/>
</dbReference>